<dbReference type="Proteomes" id="UP000035050">
    <property type="component" value="Chromosome"/>
</dbReference>
<dbReference type="EMBL" id="CP011253">
    <property type="protein sequence ID" value="AKC70991.2"/>
    <property type="molecule type" value="Genomic_DNA"/>
</dbReference>
<evidence type="ECO:0000313" key="2">
    <source>
        <dbReference type="Proteomes" id="UP000035050"/>
    </source>
</evidence>
<name>A0A0E3YEI9_9BURK</name>
<dbReference type="PATRIC" id="fig|573737.6.peg.4600"/>
<dbReference type="AlphaFoldDB" id="A0A0E3YEI9"/>
<organism evidence="1 2">
    <name type="scientific">Pandoraea oxalativorans</name>
    <dbReference type="NCBI Taxonomy" id="573737"/>
    <lineage>
        <taxon>Bacteria</taxon>
        <taxon>Pseudomonadati</taxon>
        <taxon>Pseudomonadota</taxon>
        <taxon>Betaproteobacteria</taxon>
        <taxon>Burkholderiales</taxon>
        <taxon>Burkholderiaceae</taxon>
        <taxon>Pandoraea</taxon>
    </lineage>
</organism>
<gene>
    <name evidence="1" type="ORF">MB84_18200</name>
</gene>
<evidence type="ECO:0000313" key="1">
    <source>
        <dbReference type="EMBL" id="AKC70991.2"/>
    </source>
</evidence>
<dbReference type="Pfam" id="PF16290">
    <property type="entry name" value="DUF4936"/>
    <property type="match status" value="1"/>
</dbReference>
<sequence>MGARPAPMDCYVYYRVSTAQTDAARDAVARLFALTAGRFGVFGRIQWRADVSANDVALGGTTWMERYDDVDAAFIEVLPQLVVESGLASLLEGERHVECFVDIPTPASPCA</sequence>
<accession>A0A0E3YEI9</accession>
<protein>
    <recommendedName>
        <fullName evidence="3">DUF4936 domain-containing protein</fullName>
    </recommendedName>
</protein>
<dbReference type="KEGG" id="pox:MB84_18200"/>
<dbReference type="InterPro" id="IPR032556">
    <property type="entry name" value="DUF4936"/>
</dbReference>
<keyword evidence="2" id="KW-1185">Reference proteome</keyword>
<proteinExistence type="predicted"/>
<evidence type="ECO:0008006" key="3">
    <source>
        <dbReference type="Google" id="ProtNLM"/>
    </source>
</evidence>
<reference evidence="1" key="1">
    <citation type="submission" date="2016-06" db="EMBL/GenBank/DDBJ databases">
        <title>Pandoraea oxalativorans DSM 23570 Genome Sequencing.</title>
        <authorList>
            <person name="Ee R."/>
            <person name="Lim Y.-L."/>
            <person name="Yong D."/>
            <person name="Yin W.-F."/>
            <person name="Chan K.-G."/>
        </authorList>
    </citation>
    <scope>NUCLEOTIDE SEQUENCE</scope>
    <source>
        <strain evidence="1">DSM 23570</strain>
    </source>
</reference>